<evidence type="ECO:0000259" key="3">
    <source>
        <dbReference type="SMART" id="SM00858"/>
    </source>
</evidence>
<proteinExistence type="predicted"/>
<dbReference type="InterPro" id="IPR013974">
    <property type="entry name" value="SAF"/>
</dbReference>
<organism evidence="4 5">
    <name type="scientific">Aeromicrobium choanae</name>
    <dbReference type="NCBI Taxonomy" id="1736691"/>
    <lineage>
        <taxon>Bacteria</taxon>
        <taxon>Bacillati</taxon>
        <taxon>Actinomycetota</taxon>
        <taxon>Actinomycetes</taxon>
        <taxon>Propionibacteriales</taxon>
        <taxon>Nocardioidaceae</taxon>
        <taxon>Aeromicrobium</taxon>
    </lineage>
</organism>
<dbReference type="OrthoDB" id="5185591at2"/>
<dbReference type="STRING" id="1736691.SAMN06295964_0332"/>
<dbReference type="CDD" id="cd11614">
    <property type="entry name" value="SAF_CpaB_FlgA_like"/>
    <property type="match status" value="1"/>
</dbReference>
<reference evidence="5" key="1">
    <citation type="submission" date="2017-02" db="EMBL/GenBank/DDBJ databases">
        <authorList>
            <person name="Varghese N."/>
            <person name="Submissions S."/>
        </authorList>
    </citation>
    <scope>NUCLEOTIDE SEQUENCE [LARGE SCALE GENOMIC DNA]</scope>
    <source>
        <strain evidence="5">9H-4</strain>
    </source>
</reference>
<keyword evidence="2" id="KW-1133">Transmembrane helix</keyword>
<feature type="region of interest" description="Disordered" evidence="1">
    <location>
        <begin position="1"/>
        <end position="43"/>
    </location>
</feature>
<evidence type="ECO:0000256" key="2">
    <source>
        <dbReference type="SAM" id="Phobius"/>
    </source>
</evidence>
<keyword evidence="2" id="KW-0472">Membrane</keyword>
<evidence type="ECO:0000313" key="4">
    <source>
        <dbReference type="EMBL" id="SKB03769.1"/>
    </source>
</evidence>
<dbReference type="SMART" id="SM00858">
    <property type="entry name" value="SAF"/>
    <property type="match status" value="1"/>
</dbReference>
<keyword evidence="5" id="KW-1185">Reference proteome</keyword>
<evidence type="ECO:0000313" key="5">
    <source>
        <dbReference type="Proteomes" id="UP000191040"/>
    </source>
</evidence>
<protein>
    <submittedName>
        <fullName evidence="4">SAF domain-containing protein</fullName>
    </submittedName>
</protein>
<gene>
    <name evidence="4" type="ORF">SAMN06295964_0332</name>
</gene>
<evidence type="ECO:0000256" key="1">
    <source>
        <dbReference type="SAM" id="MobiDB-lite"/>
    </source>
</evidence>
<name>A0A1T4YPS3_9ACTN</name>
<keyword evidence="2" id="KW-0812">Transmembrane</keyword>
<sequence length="257" mass="26320">MAMRTSTDSVGDAVQDRQRARTARGVGGRAAPAGSRPTPPRRRRPAVALLGVLLILGGAALAGLLALRMDSREPVLVVKADIPAGTELTRDMLGETNVASESDLIVPVGAENNVLGTYARVPLNEGQLLDTSMLVRTNPLSGGQRAEVGVPLVEGRVPDDLDSGDLVRVVRIGEGDRPSQPLALALVIRPPVSSGGGGVLGGGNDAEGSAATLLVPLEVADAIVDAAGNNRIGMSLVDRGVAVTDTDRLRSLAGATR</sequence>
<feature type="transmembrane region" description="Helical" evidence="2">
    <location>
        <begin position="46"/>
        <end position="67"/>
    </location>
</feature>
<feature type="domain" description="SAF" evidence="3">
    <location>
        <begin position="73"/>
        <end position="135"/>
    </location>
</feature>
<dbReference type="Pfam" id="PF08666">
    <property type="entry name" value="SAF"/>
    <property type="match status" value="1"/>
</dbReference>
<dbReference type="AlphaFoldDB" id="A0A1T4YPS3"/>
<dbReference type="Proteomes" id="UP000191040">
    <property type="component" value="Chromosome I"/>
</dbReference>
<dbReference type="EMBL" id="LT796768">
    <property type="protein sequence ID" value="SKB03769.1"/>
    <property type="molecule type" value="Genomic_DNA"/>
</dbReference>
<accession>A0A1T4YPS3</accession>